<accession>A0A939PS71</accession>
<sequence>MTERAAHSLVLLGIAGLLLAAGHMLAMRWADWEALPHRVQRRALRQERYRPHTAALAAVFMALGLVLWP</sequence>
<evidence type="ECO:0000256" key="1">
    <source>
        <dbReference type="SAM" id="Phobius"/>
    </source>
</evidence>
<protein>
    <submittedName>
        <fullName evidence="2">Uncharacterized protein</fullName>
    </submittedName>
</protein>
<feature type="transmembrane region" description="Helical" evidence="1">
    <location>
        <begin position="51"/>
        <end position="68"/>
    </location>
</feature>
<keyword evidence="1" id="KW-1133">Transmembrane helix</keyword>
<keyword evidence="3" id="KW-1185">Reference proteome</keyword>
<evidence type="ECO:0000313" key="2">
    <source>
        <dbReference type="EMBL" id="MBO2453796.1"/>
    </source>
</evidence>
<keyword evidence="1" id="KW-0812">Transmembrane</keyword>
<dbReference type="EMBL" id="JAGEOJ010000022">
    <property type="protein sequence ID" value="MBO2453796.1"/>
    <property type="molecule type" value="Genomic_DNA"/>
</dbReference>
<dbReference type="Proteomes" id="UP000669179">
    <property type="component" value="Unassembled WGS sequence"/>
</dbReference>
<proteinExistence type="predicted"/>
<evidence type="ECO:0000313" key="3">
    <source>
        <dbReference type="Proteomes" id="UP000669179"/>
    </source>
</evidence>
<organism evidence="2 3">
    <name type="scientific">Actinomadura barringtoniae</name>
    <dbReference type="NCBI Taxonomy" id="1427535"/>
    <lineage>
        <taxon>Bacteria</taxon>
        <taxon>Bacillati</taxon>
        <taxon>Actinomycetota</taxon>
        <taxon>Actinomycetes</taxon>
        <taxon>Streptosporangiales</taxon>
        <taxon>Thermomonosporaceae</taxon>
        <taxon>Actinomadura</taxon>
    </lineage>
</organism>
<dbReference type="AlphaFoldDB" id="A0A939PS71"/>
<comment type="caution">
    <text evidence="2">The sequence shown here is derived from an EMBL/GenBank/DDBJ whole genome shotgun (WGS) entry which is preliminary data.</text>
</comment>
<keyword evidence="1" id="KW-0472">Membrane</keyword>
<name>A0A939PS71_9ACTN</name>
<feature type="transmembrane region" description="Helical" evidence="1">
    <location>
        <begin position="6"/>
        <end position="30"/>
    </location>
</feature>
<gene>
    <name evidence="2" type="ORF">J4573_42370</name>
</gene>
<reference evidence="2" key="1">
    <citation type="submission" date="2021-03" db="EMBL/GenBank/DDBJ databases">
        <authorList>
            <person name="Kanchanasin P."/>
            <person name="Saeng-In P."/>
            <person name="Phongsopitanun W."/>
            <person name="Yuki M."/>
            <person name="Kudo T."/>
            <person name="Ohkuma M."/>
            <person name="Tanasupawat S."/>
        </authorList>
    </citation>
    <scope>NUCLEOTIDE SEQUENCE</scope>
    <source>
        <strain evidence="2">GKU 128</strain>
    </source>
</reference>
<dbReference type="RefSeq" id="WP_208261814.1">
    <property type="nucleotide sequence ID" value="NZ_JAGEOJ010000022.1"/>
</dbReference>